<name>A0A0C3SFW2_PHLG1</name>
<dbReference type="HOGENOM" id="CLU_036838_8_0_1"/>
<dbReference type="GO" id="GO:0008477">
    <property type="term" value="F:purine nucleosidase activity"/>
    <property type="evidence" value="ECO:0007669"/>
    <property type="project" value="TreeGrafter"/>
</dbReference>
<keyword evidence="6" id="KW-1185">Reference proteome</keyword>
<accession>A0A0C3SFW2</accession>
<dbReference type="InterPro" id="IPR001910">
    <property type="entry name" value="Inosine/uridine_hydrolase_dom"/>
</dbReference>
<dbReference type="PANTHER" id="PTHR12304">
    <property type="entry name" value="INOSINE-URIDINE PREFERRING NUCLEOSIDE HYDROLASE"/>
    <property type="match status" value="1"/>
</dbReference>
<dbReference type="EMBL" id="KN840438">
    <property type="protein sequence ID" value="KIP12780.1"/>
    <property type="molecule type" value="Genomic_DNA"/>
</dbReference>
<sequence length="190" mass="19893">MKFIWLDCDPGHDDATELLLSIHIPGLALLGVSTVHGNTSADDTMKNAARCLHAFGAPDTVKVYPGATQPLLRSARYDPEIHGESGLGGVEGLPSADIDEVRARMPSEAATVRALEGMAAAVRDTWKNGAGSKVTLVSSGPMTNIALFSSVFPELIGAIEEIVFMGGGVGIGNRSAAAEFNILCDRKLFG</sequence>
<evidence type="ECO:0000259" key="4">
    <source>
        <dbReference type="Pfam" id="PF01156"/>
    </source>
</evidence>
<dbReference type="InterPro" id="IPR036452">
    <property type="entry name" value="Ribo_hydro-like"/>
</dbReference>
<dbReference type="GO" id="GO:0006152">
    <property type="term" value="P:purine nucleoside catabolic process"/>
    <property type="evidence" value="ECO:0007669"/>
    <property type="project" value="TreeGrafter"/>
</dbReference>
<dbReference type="Proteomes" id="UP000053257">
    <property type="component" value="Unassembled WGS sequence"/>
</dbReference>
<evidence type="ECO:0000256" key="1">
    <source>
        <dbReference type="ARBA" id="ARBA00009176"/>
    </source>
</evidence>
<protein>
    <recommendedName>
        <fullName evidence="4">Inosine/uridine-preferring nucleoside hydrolase domain-containing protein</fullName>
    </recommendedName>
</protein>
<evidence type="ECO:0000256" key="2">
    <source>
        <dbReference type="ARBA" id="ARBA00022801"/>
    </source>
</evidence>
<dbReference type="GO" id="GO:0005829">
    <property type="term" value="C:cytosol"/>
    <property type="evidence" value="ECO:0007669"/>
    <property type="project" value="TreeGrafter"/>
</dbReference>
<dbReference type="OrthoDB" id="432381at2759"/>
<evidence type="ECO:0000256" key="3">
    <source>
        <dbReference type="ARBA" id="ARBA00023295"/>
    </source>
</evidence>
<evidence type="ECO:0000313" key="6">
    <source>
        <dbReference type="Proteomes" id="UP000053257"/>
    </source>
</evidence>
<dbReference type="Gene3D" id="3.90.245.10">
    <property type="entry name" value="Ribonucleoside hydrolase-like"/>
    <property type="match status" value="1"/>
</dbReference>
<dbReference type="Pfam" id="PF01156">
    <property type="entry name" value="IU_nuc_hydro"/>
    <property type="match status" value="1"/>
</dbReference>
<keyword evidence="2" id="KW-0378">Hydrolase</keyword>
<keyword evidence="3" id="KW-0326">Glycosidase</keyword>
<organism evidence="5 6">
    <name type="scientific">Phlebiopsis gigantea (strain 11061_1 CR5-6)</name>
    <name type="common">White-rot fungus</name>
    <name type="synonym">Peniophora gigantea</name>
    <dbReference type="NCBI Taxonomy" id="745531"/>
    <lineage>
        <taxon>Eukaryota</taxon>
        <taxon>Fungi</taxon>
        <taxon>Dikarya</taxon>
        <taxon>Basidiomycota</taxon>
        <taxon>Agaricomycotina</taxon>
        <taxon>Agaricomycetes</taxon>
        <taxon>Polyporales</taxon>
        <taxon>Phanerochaetaceae</taxon>
        <taxon>Phlebiopsis</taxon>
    </lineage>
</organism>
<reference evidence="5 6" key="1">
    <citation type="journal article" date="2014" name="PLoS Genet.">
        <title>Analysis of the Phlebiopsis gigantea genome, transcriptome and secretome provides insight into its pioneer colonization strategies of wood.</title>
        <authorList>
            <person name="Hori C."/>
            <person name="Ishida T."/>
            <person name="Igarashi K."/>
            <person name="Samejima M."/>
            <person name="Suzuki H."/>
            <person name="Master E."/>
            <person name="Ferreira P."/>
            <person name="Ruiz-Duenas F.J."/>
            <person name="Held B."/>
            <person name="Canessa P."/>
            <person name="Larrondo L.F."/>
            <person name="Schmoll M."/>
            <person name="Druzhinina I.S."/>
            <person name="Kubicek C.P."/>
            <person name="Gaskell J.A."/>
            <person name="Kersten P."/>
            <person name="St John F."/>
            <person name="Glasner J."/>
            <person name="Sabat G."/>
            <person name="Splinter BonDurant S."/>
            <person name="Syed K."/>
            <person name="Yadav J."/>
            <person name="Mgbeahuruike A.C."/>
            <person name="Kovalchuk A."/>
            <person name="Asiegbu F.O."/>
            <person name="Lackner G."/>
            <person name="Hoffmeister D."/>
            <person name="Rencoret J."/>
            <person name="Gutierrez A."/>
            <person name="Sun H."/>
            <person name="Lindquist E."/>
            <person name="Barry K."/>
            <person name="Riley R."/>
            <person name="Grigoriev I.V."/>
            <person name="Henrissat B."/>
            <person name="Kues U."/>
            <person name="Berka R.M."/>
            <person name="Martinez A.T."/>
            <person name="Covert S.F."/>
            <person name="Blanchette R.A."/>
            <person name="Cullen D."/>
        </authorList>
    </citation>
    <scope>NUCLEOTIDE SEQUENCE [LARGE SCALE GENOMIC DNA]</scope>
    <source>
        <strain evidence="5 6">11061_1 CR5-6</strain>
    </source>
</reference>
<feature type="domain" description="Inosine/uridine-preferring nucleoside hydrolase" evidence="4">
    <location>
        <begin position="4"/>
        <end position="185"/>
    </location>
</feature>
<dbReference type="InterPro" id="IPR023186">
    <property type="entry name" value="IUNH"/>
</dbReference>
<dbReference type="AlphaFoldDB" id="A0A0C3SFW2"/>
<dbReference type="PANTHER" id="PTHR12304:SF4">
    <property type="entry name" value="URIDINE NUCLEOSIDASE"/>
    <property type="match status" value="1"/>
</dbReference>
<dbReference type="SUPFAM" id="SSF53590">
    <property type="entry name" value="Nucleoside hydrolase"/>
    <property type="match status" value="1"/>
</dbReference>
<evidence type="ECO:0000313" key="5">
    <source>
        <dbReference type="EMBL" id="KIP12780.1"/>
    </source>
</evidence>
<dbReference type="STRING" id="745531.A0A0C3SFW2"/>
<gene>
    <name evidence="5" type="ORF">PHLGIDRAFT_135356</name>
</gene>
<proteinExistence type="inferred from homology"/>
<comment type="similarity">
    <text evidence="1">Belongs to the IUNH family.</text>
</comment>